<reference evidence="1 2" key="1">
    <citation type="journal article" date="2022" name="bioRxiv">
        <title>Genomics of Preaxostyla Flagellates Illuminates Evolutionary Transitions and the Path Towards Mitochondrial Loss.</title>
        <authorList>
            <person name="Novak L.V.F."/>
            <person name="Treitli S.C."/>
            <person name="Pyrih J."/>
            <person name="Halakuc P."/>
            <person name="Pipaliya S.V."/>
            <person name="Vacek V."/>
            <person name="Brzon O."/>
            <person name="Soukal P."/>
            <person name="Eme L."/>
            <person name="Dacks J.B."/>
            <person name="Karnkowska A."/>
            <person name="Elias M."/>
            <person name="Hampl V."/>
        </authorList>
    </citation>
    <scope>NUCLEOTIDE SEQUENCE [LARGE SCALE GENOMIC DNA]</scope>
    <source>
        <strain evidence="1">NAU3</strain>
        <tissue evidence="1">Gut</tissue>
    </source>
</reference>
<gene>
    <name evidence="1" type="ORF">BLNAU_25221</name>
</gene>
<comment type="caution">
    <text evidence="1">The sequence shown here is derived from an EMBL/GenBank/DDBJ whole genome shotgun (WGS) entry which is preliminary data.</text>
</comment>
<proteinExistence type="predicted"/>
<dbReference type="EMBL" id="JARBJD010000819">
    <property type="protein sequence ID" value="KAK2939873.1"/>
    <property type="molecule type" value="Genomic_DNA"/>
</dbReference>
<accession>A0ABQ9WKM3</accession>
<sequence length="192" mass="21747">MVLPESIKLSNLQGMNLPTSIEPDRNLRSFRTVSAFCWTTNTFHWPERFGFSRLSRSMLTTLSISFAATLTLLVNEENRELHGTSEHAEKVRKKKMQTVRCRSNLGNPFDRWHRARIHAPSFTEIGASRRVQKNPKTGLGCLDLRTGELRSEEEVLMGTTTDFVHTLFIMLAIPNASRLQVADSNASIVDSN</sequence>
<protein>
    <submittedName>
        <fullName evidence="1">Uncharacterized protein</fullName>
    </submittedName>
</protein>
<evidence type="ECO:0000313" key="2">
    <source>
        <dbReference type="Proteomes" id="UP001281761"/>
    </source>
</evidence>
<organism evidence="1 2">
    <name type="scientific">Blattamonas nauphoetae</name>
    <dbReference type="NCBI Taxonomy" id="2049346"/>
    <lineage>
        <taxon>Eukaryota</taxon>
        <taxon>Metamonada</taxon>
        <taxon>Preaxostyla</taxon>
        <taxon>Oxymonadida</taxon>
        <taxon>Blattamonas</taxon>
    </lineage>
</organism>
<evidence type="ECO:0000313" key="1">
    <source>
        <dbReference type="EMBL" id="KAK2939873.1"/>
    </source>
</evidence>
<name>A0ABQ9WKM3_9EUKA</name>
<dbReference type="Proteomes" id="UP001281761">
    <property type="component" value="Unassembled WGS sequence"/>
</dbReference>
<keyword evidence="2" id="KW-1185">Reference proteome</keyword>